<dbReference type="EMBL" id="BAAAHD010000025">
    <property type="protein sequence ID" value="GAA0565225.1"/>
    <property type="molecule type" value="Genomic_DNA"/>
</dbReference>
<protein>
    <submittedName>
        <fullName evidence="2">Uncharacterized protein</fullName>
    </submittedName>
</protein>
<organism evidence="2 3">
    <name type="scientific">Actinomadura livida</name>
    <dbReference type="NCBI Taxonomy" id="79909"/>
    <lineage>
        <taxon>Bacteria</taxon>
        <taxon>Bacillati</taxon>
        <taxon>Actinomycetota</taxon>
        <taxon>Actinomycetes</taxon>
        <taxon>Streptosporangiales</taxon>
        <taxon>Thermomonosporaceae</taxon>
        <taxon>Actinomadura</taxon>
    </lineage>
</organism>
<reference evidence="1" key="4">
    <citation type="submission" date="2023-12" db="EMBL/GenBank/DDBJ databases">
        <authorList>
            <person name="Sun Q."/>
            <person name="Inoue M."/>
        </authorList>
    </citation>
    <scope>NUCLEOTIDE SEQUENCE</scope>
    <source>
        <strain evidence="1">JCM 10667</strain>
    </source>
</reference>
<dbReference type="Proteomes" id="UP001501427">
    <property type="component" value="Unassembled WGS sequence"/>
</dbReference>
<evidence type="ECO:0000313" key="2">
    <source>
        <dbReference type="EMBL" id="MBB4774684.1"/>
    </source>
</evidence>
<gene>
    <name evidence="2" type="ORF">F4557_003102</name>
    <name evidence="1" type="ORF">GCM10009546_29270</name>
</gene>
<reference evidence="4" key="2">
    <citation type="journal article" date="2019" name="Int. J. Syst. Evol. Microbiol.">
        <title>The Global Catalogue of Microorganisms (GCM) 10K type strain sequencing project: providing services to taxonomists for standard genome sequencing and annotation.</title>
        <authorList>
            <consortium name="The Broad Institute Genomics Platform"/>
            <consortium name="The Broad Institute Genome Sequencing Center for Infectious Disease"/>
            <person name="Wu L."/>
            <person name="Ma J."/>
        </authorList>
    </citation>
    <scope>NUCLEOTIDE SEQUENCE [LARGE SCALE GENOMIC DNA]</scope>
    <source>
        <strain evidence="4">JCM 10667</strain>
    </source>
</reference>
<name>A0A7W7ICQ6_9ACTN</name>
<dbReference type="RefSeq" id="WP_131979178.1">
    <property type="nucleotide sequence ID" value="NZ_BAAAHD010000025.1"/>
</dbReference>
<dbReference type="Proteomes" id="UP000549343">
    <property type="component" value="Unassembled WGS sequence"/>
</dbReference>
<sequence length="276" mass="30612">MPIPEQLWTAILTISQADNIGMESSEEAVLAARTGDPRNITDDCMAISQAIRSQRSDESDQFEVALTAQQWDLAIAILDKSILKCLRNDETDLADSFIQTRDTVLAQVEEYLPSRSGQQAAKRLSLVLEDIPAYLLFQPGRRGRYSWAGSAPAPDDSAAPSISTFGRGRGVMVQVRADEVNLEVQVLPVAPDLDRAAWESIAEITHHWTSLLYPELVLAVPGQEGTVLWDLTTDVWPHVTYRMRLSLKPSGRTAEDHLLQMWPDHTAPPTVHKPGH</sequence>
<evidence type="ECO:0000313" key="1">
    <source>
        <dbReference type="EMBL" id="GAA0565225.1"/>
    </source>
</evidence>
<reference evidence="2 3" key="3">
    <citation type="submission" date="2020-08" db="EMBL/GenBank/DDBJ databases">
        <title>Sequencing the genomes of 1000 actinobacteria strains.</title>
        <authorList>
            <person name="Klenk H.-P."/>
        </authorList>
    </citation>
    <scope>NUCLEOTIDE SEQUENCE [LARGE SCALE GENOMIC DNA]</scope>
    <source>
        <strain evidence="2 3">DSM 44772</strain>
    </source>
</reference>
<evidence type="ECO:0000313" key="3">
    <source>
        <dbReference type="Proteomes" id="UP000549343"/>
    </source>
</evidence>
<evidence type="ECO:0000313" key="4">
    <source>
        <dbReference type="Proteomes" id="UP001501427"/>
    </source>
</evidence>
<accession>A0A7W7ICQ6</accession>
<comment type="caution">
    <text evidence="2">The sequence shown here is derived from an EMBL/GenBank/DDBJ whole genome shotgun (WGS) entry which is preliminary data.</text>
</comment>
<dbReference type="AlphaFoldDB" id="A0A7W7ICQ6"/>
<dbReference type="EMBL" id="JACHMV010000001">
    <property type="protein sequence ID" value="MBB4774684.1"/>
    <property type="molecule type" value="Genomic_DNA"/>
</dbReference>
<keyword evidence="4" id="KW-1185">Reference proteome</keyword>
<proteinExistence type="predicted"/>
<reference evidence="1" key="1">
    <citation type="journal article" date="2014" name="Int. J. Syst. Evol. Microbiol.">
        <title>Complete genome of a new Firmicutes species belonging to the dominant human colonic microbiota ('Ruminococcus bicirculans') reveals two chromosomes and a selective capacity to utilize plant glucans.</title>
        <authorList>
            <consortium name="NISC Comparative Sequencing Program"/>
            <person name="Wegmann U."/>
            <person name="Louis P."/>
            <person name="Goesmann A."/>
            <person name="Henrissat B."/>
            <person name="Duncan S.H."/>
            <person name="Flint H.J."/>
        </authorList>
    </citation>
    <scope>NUCLEOTIDE SEQUENCE</scope>
    <source>
        <strain evidence="1">JCM 10667</strain>
    </source>
</reference>